<gene>
    <name evidence="2" type="ORF">K8N75_06955</name>
</gene>
<feature type="transmembrane region" description="Helical" evidence="1">
    <location>
        <begin position="149"/>
        <end position="170"/>
    </location>
</feature>
<sequence>MKKIYPLFGIVGPILYIIAVFIGGAIRHDYSALYNAISELTMANAPNKILLDILFGFYNISLLIFGSGAYLDSRINSKKYNSATIMLVIIGILGLLVLVFTQDPRGTPATLYGTLHILLSGITAALTIISILLIGLSFKKYSKMKIFTWYSYTTSILILLSGGAGAISLASNNGFGGLFERITIFLFMIWVITLSYILYNNKIILDGVKIQ</sequence>
<keyword evidence="3" id="KW-1185">Reference proteome</keyword>
<feature type="transmembrane region" description="Helical" evidence="1">
    <location>
        <begin position="113"/>
        <end position="137"/>
    </location>
</feature>
<dbReference type="Pfam" id="PF06197">
    <property type="entry name" value="DUF998"/>
    <property type="match status" value="1"/>
</dbReference>
<keyword evidence="1" id="KW-0472">Membrane</keyword>
<feature type="transmembrane region" description="Helical" evidence="1">
    <location>
        <begin position="49"/>
        <end position="71"/>
    </location>
</feature>
<evidence type="ECO:0000313" key="2">
    <source>
        <dbReference type="EMBL" id="MBZ2165775.1"/>
    </source>
</evidence>
<dbReference type="RefSeq" id="WP_223791362.1">
    <property type="nucleotide sequence ID" value="NZ_JAIOUQ010000007.1"/>
</dbReference>
<comment type="caution">
    <text evidence="2">The sequence shown here is derived from an EMBL/GenBank/DDBJ whole genome shotgun (WGS) entry which is preliminary data.</text>
</comment>
<dbReference type="SUPFAM" id="SSF81442">
    <property type="entry name" value="Cytochrome c oxidase subunit I-like"/>
    <property type="match status" value="1"/>
</dbReference>
<keyword evidence="1" id="KW-0812">Transmembrane</keyword>
<evidence type="ECO:0000313" key="3">
    <source>
        <dbReference type="Proteomes" id="UP000825933"/>
    </source>
</evidence>
<proteinExistence type="predicted"/>
<dbReference type="EMBL" id="JAIOUQ010000007">
    <property type="protein sequence ID" value="MBZ2165775.1"/>
    <property type="molecule type" value="Genomic_DNA"/>
</dbReference>
<evidence type="ECO:0000256" key="1">
    <source>
        <dbReference type="SAM" id="Phobius"/>
    </source>
</evidence>
<feature type="transmembrane region" description="Helical" evidence="1">
    <location>
        <begin position="182"/>
        <end position="199"/>
    </location>
</feature>
<organism evidence="2 3">
    <name type="scientific">Methanobacterium spitsbergense</name>
    <dbReference type="NCBI Taxonomy" id="2874285"/>
    <lineage>
        <taxon>Archaea</taxon>
        <taxon>Methanobacteriati</taxon>
        <taxon>Methanobacteriota</taxon>
        <taxon>Methanomada group</taxon>
        <taxon>Methanobacteria</taxon>
        <taxon>Methanobacteriales</taxon>
        <taxon>Methanobacteriaceae</taxon>
        <taxon>Methanobacterium</taxon>
    </lineage>
</organism>
<feature type="transmembrane region" description="Helical" evidence="1">
    <location>
        <begin position="83"/>
        <end position="101"/>
    </location>
</feature>
<dbReference type="InterPro" id="IPR009339">
    <property type="entry name" value="DUF998"/>
</dbReference>
<reference evidence="3" key="1">
    <citation type="journal article" date="2022" name="Microbiol. Resour. Announc.">
        <title>Draft Genome Sequence of a Methanogenic Archaeon from West Spitsbergen Permafrost.</title>
        <authorList>
            <person name="Trubitsyn V."/>
            <person name="Rivkina E."/>
            <person name="Shcherbakova V."/>
        </authorList>
    </citation>
    <scope>NUCLEOTIDE SEQUENCE [LARGE SCALE GENOMIC DNA]</scope>
    <source>
        <strain evidence="3">VT</strain>
    </source>
</reference>
<accession>A0A8T5V272</accession>
<name>A0A8T5V272_9EURY</name>
<keyword evidence="1" id="KW-1133">Transmembrane helix</keyword>
<dbReference type="InterPro" id="IPR036927">
    <property type="entry name" value="Cyt_c_oxase-like_su1_sf"/>
</dbReference>
<feature type="transmembrane region" description="Helical" evidence="1">
    <location>
        <begin position="7"/>
        <end position="26"/>
    </location>
</feature>
<protein>
    <submittedName>
        <fullName evidence="2">DUF998 domain-containing protein</fullName>
    </submittedName>
</protein>
<dbReference type="Proteomes" id="UP000825933">
    <property type="component" value="Unassembled WGS sequence"/>
</dbReference>
<dbReference type="AlphaFoldDB" id="A0A8T5V272"/>